<keyword evidence="2" id="KW-1185">Reference proteome</keyword>
<proteinExistence type="predicted"/>
<dbReference type="AlphaFoldDB" id="A0A916STG0"/>
<comment type="caution">
    <text evidence="1">The sequence shown here is derived from an EMBL/GenBank/DDBJ whole genome shotgun (WGS) entry which is preliminary data.</text>
</comment>
<evidence type="ECO:0000313" key="2">
    <source>
        <dbReference type="Proteomes" id="UP000646478"/>
    </source>
</evidence>
<dbReference type="EMBL" id="BMHH01000043">
    <property type="protein sequence ID" value="GGB12973.1"/>
    <property type="molecule type" value="Genomic_DNA"/>
</dbReference>
<accession>A0A916STG0</accession>
<reference evidence="1" key="2">
    <citation type="submission" date="2020-09" db="EMBL/GenBank/DDBJ databases">
        <authorList>
            <person name="Sun Q."/>
            <person name="Zhou Y."/>
        </authorList>
    </citation>
    <scope>NUCLEOTIDE SEQUENCE</scope>
    <source>
        <strain evidence="1">CGMCC 1.15082</strain>
    </source>
</reference>
<gene>
    <name evidence="1" type="ORF">GCM10011491_45920</name>
</gene>
<sequence length="507" mass="53582">MTGQLPEPAGIISLTPSGVTKLYLNQLLMVTATVTMTDGASTIPDNAQLVLGTPEGFAIDGNGTQSVTITDADRTQGVATFFLRVTSTTSASCTVYSRNFYVPLASQTWNTIANTPVRVAPVGVSKPYLPVAPDNNRNPSSVGYTTIAAAVVTDPANNDAPVASYVVEWTNPQNIDLFMFYMNTFMNATDTKKLTPSSSAVRGDQQAGYKIYTASDDQGIARLYLVATTRPVSGKLALSPSSLEQSVFAAGNFIVADLKAASAPTLPLPYPEDTNLDAVAGPRVGVDIPDYPGALDDDVVCTLLNRRYEDSFYWGARPSGRYDSSYAKADTAGTAGTGLNYLQYVIGTATGDVANSPILAFSVTGAEIIATPPGVLSAPTIVGAAGKIDWSLVLNPVIVRVPLPYTGNTPAKASDQIKIYANIDAFLNGIETTRVVTGVTQVLQSDIDNGHCFVSLDNTRFQYLGDQTVPPYKKGTADFYYVVVQSGLPAGTASTSQTLRLQLDANP</sequence>
<dbReference type="RefSeq" id="WP_188826496.1">
    <property type="nucleotide sequence ID" value="NZ_BMHH01000043.1"/>
</dbReference>
<protein>
    <submittedName>
        <fullName evidence="1">Uncharacterized protein</fullName>
    </submittedName>
</protein>
<name>A0A916STG0_9HYPH</name>
<evidence type="ECO:0000313" key="1">
    <source>
        <dbReference type="EMBL" id="GGB12973.1"/>
    </source>
</evidence>
<reference evidence="1" key="1">
    <citation type="journal article" date="2014" name="Int. J. Syst. Evol. Microbiol.">
        <title>Complete genome sequence of Corynebacterium casei LMG S-19264T (=DSM 44701T), isolated from a smear-ripened cheese.</title>
        <authorList>
            <consortium name="US DOE Joint Genome Institute (JGI-PGF)"/>
            <person name="Walter F."/>
            <person name="Albersmeier A."/>
            <person name="Kalinowski J."/>
            <person name="Ruckert C."/>
        </authorList>
    </citation>
    <scope>NUCLEOTIDE SEQUENCE</scope>
    <source>
        <strain evidence="1">CGMCC 1.15082</strain>
    </source>
</reference>
<dbReference type="Proteomes" id="UP000646478">
    <property type="component" value="Unassembled WGS sequence"/>
</dbReference>
<organism evidence="1 2">
    <name type="scientific">Brucella endophytica</name>
    <dbReference type="NCBI Taxonomy" id="1963359"/>
    <lineage>
        <taxon>Bacteria</taxon>
        <taxon>Pseudomonadati</taxon>
        <taxon>Pseudomonadota</taxon>
        <taxon>Alphaproteobacteria</taxon>
        <taxon>Hyphomicrobiales</taxon>
        <taxon>Brucellaceae</taxon>
        <taxon>Brucella/Ochrobactrum group</taxon>
        <taxon>Brucella</taxon>
    </lineage>
</organism>